<dbReference type="GO" id="GO:0030313">
    <property type="term" value="C:cell envelope"/>
    <property type="evidence" value="ECO:0007669"/>
    <property type="project" value="UniProtKB-SubCell"/>
</dbReference>
<dbReference type="EC" id="3.2.1.4" evidence="4"/>
<dbReference type="AlphaFoldDB" id="A0A136WF67"/>
<dbReference type="EMBL" id="LRVM01000004">
    <property type="protein sequence ID" value="KXL53151.1"/>
    <property type="molecule type" value="Genomic_DNA"/>
</dbReference>
<proteinExistence type="predicted"/>
<evidence type="ECO:0000256" key="1">
    <source>
        <dbReference type="ARBA" id="ARBA00004196"/>
    </source>
</evidence>
<dbReference type="Pfam" id="PF09479">
    <property type="entry name" value="Flg_new"/>
    <property type="match status" value="1"/>
</dbReference>
<keyword evidence="5" id="KW-1185">Reference proteome</keyword>
<dbReference type="NCBIfam" id="TIGR02543">
    <property type="entry name" value="List_Bact_rpt"/>
    <property type="match status" value="1"/>
</dbReference>
<dbReference type="Gene3D" id="2.60.40.4270">
    <property type="entry name" value="Listeria-Bacteroides repeat domain"/>
    <property type="match status" value="1"/>
</dbReference>
<evidence type="ECO:0000259" key="3">
    <source>
        <dbReference type="PROSITE" id="PS51272"/>
    </source>
</evidence>
<feature type="domain" description="SLH" evidence="3">
    <location>
        <begin position="918"/>
        <end position="973"/>
    </location>
</feature>
<sequence>MMLMLLPVMAFAANPSVNIGNTPLTDGKYYIAIDGDDPASALVKEVDEQPSDDTPYLYFSGGVLTVSGDVSLNSTGPCPLMIRDDKLIIAGSGSLILTCGGAPVVDISGASLSLSESVNFSADQTASAPAMNGGTVETEDGYSGNITISSSGNSAFLGMNTVNLQTTGDILISGSGSSPVISSGGAAVTLKGRSVSVTHDTRGMLIHSSSISVTATGEELSFTGDAIGPLLSADNGITLSADGNITVTNTYIAVSGDLTVTQADDVFVSSESSYAVSGLTVLTAQNVTVTSNGEAPTIFGGANITATGDIAIQNNGNNRAIDSSSDVSDVSIVTTVGSITVTGKGSAPAIETLGAVTLAAKNNIVVTGECETPIAAESQTLTSESGVIQLTGSTGTSTSITLANGSTILVSEGHDVSAGLDLSTLTPTANTYYPAGNGYALWMDVTYDDVDETYTGTLVLRNATIENTTALVGGTVGAENTGIALPQGNVTLQVEGENNISSAYDLGIWMRNGSITLTDGANVTVHGSISINTGGGANGTINVMGRGTTLNASAPSGYAIDCETLNVEDGASLNVNAHDEDSMGILANGNVNLTGGATLSAGCDYGVYIIDGTLMVDKNSKLITNGAVAPFCVVDTTSTQSQSNVIGLPGLPKGTEIMSVVGDSLGYTYWSLVPTNGSLSVDDENNTPAILTGAIKGLLTFKKASSNSGSSGGGVSLTRTLTFKTNGGSEISSVSKTSGDTVDLSSYKPTREGYAFAGWYSDEALTNKISSVTLTTSTTVYAKWTELTEKTEETKETKNPFTDVKDSDYFYDAVQWAVENEITSGTTNTTFGPSMICTRGQMVAFLWRAMGSPEPTTANCPFTDVSKDAYYYKAVLWAVEKGITAGTTATTFSPNATVTRGQTVTFLWRGAGKPAASGANPYTDVSKGDYNYEAVLWAAEKGITQGTSAATFSPDAPCTRAQIVTFLFRNMEK</sequence>
<dbReference type="InterPro" id="IPR042229">
    <property type="entry name" value="Listeria/Bacterioides_rpt_sf"/>
</dbReference>
<evidence type="ECO:0000313" key="5">
    <source>
        <dbReference type="Proteomes" id="UP000070539"/>
    </source>
</evidence>
<dbReference type="PATRIC" id="fig|36847.3.peg.1972"/>
<evidence type="ECO:0000256" key="2">
    <source>
        <dbReference type="ARBA" id="ARBA00022737"/>
    </source>
</evidence>
<dbReference type="STRING" id="36847.CLNEO_16940"/>
<comment type="caution">
    <text evidence="4">The sequence shown here is derived from an EMBL/GenBank/DDBJ whole genome shotgun (WGS) entry which is preliminary data.</text>
</comment>
<dbReference type="GO" id="GO:0008810">
    <property type="term" value="F:cellulase activity"/>
    <property type="evidence" value="ECO:0007669"/>
    <property type="project" value="UniProtKB-EC"/>
</dbReference>
<dbReference type="PROSITE" id="PS51272">
    <property type="entry name" value="SLH"/>
    <property type="match status" value="3"/>
</dbReference>
<comment type="subcellular location">
    <subcellularLocation>
        <location evidence="1">Cell envelope</location>
    </subcellularLocation>
</comment>
<keyword evidence="4" id="KW-0326">Glycosidase</keyword>
<name>A0A136WF67_9FIRM</name>
<dbReference type="Pfam" id="PF00395">
    <property type="entry name" value="SLH"/>
    <property type="match status" value="3"/>
</dbReference>
<feature type="domain" description="SLH" evidence="3">
    <location>
        <begin position="797"/>
        <end position="860"/>
    </location>
</feature>
<reference evidence="4 5" key="1">
    <citation type="submission" date="2016-01" db="EMBL/GenBank/DDBJ databases">
        <title>Genome sequence of Clostridium neopropionicum X4, DSM-3847.</title>
        <authorList>
            <person name="Poehlein A."/>
            <person name="Beck M.H."/>
            <person name="Bengelsdorf F.R."/>
            <person name="Daniel R."/>
            <person name="Duerre P."/>
        </authorList>
    </citation>
    <scope>NUCLEOTIDE SEQUENCE [LARGE SCALE GENOMIC DNA]</scope>
    <source>
        <strain evidence="4 5">DSM-3847</strain>
    </source>
</reference>
<protein>
    <submittedName>
        <fullName evidence="4">Endoglucanase</fullName>
        <ecNumber evidence="4">3.2.1.4</ecNumber>
    </submittedName>
</protein>
<dbReference type="InterPro" id="IPR001119">
    <property type="entry name" value="SLH_dom"/>
</dbReference>
<accession>A0A136WF67</accession>
<gene>
    <name evidence="4" type="ORF">CLNEO_16940</name>
</gene>
<keyword evidence="4" id="KW-0378">Hydrolase</keyword>
<feature type="domain" description="SLH" evidence="3">
    <location>
        <begin position="861"/>
        <end position="917"/>
    </location>
</feature>
<dbReference type="OrthoDB" id="9816455at2"/>
<dbReference type="Proteomes" id="UP000070539">
    <property type="component" value="Unassembled WGS sequence"/>
</dbReference>
<keyword evidence="2" id="KW-0677">Repeat</keyword>
<evidence type="ECO:0000313" key="4">
    <source>
        <dbReference type="EMBL" id="KXL53151.1"/>
    </source>
</evidence>
<dbReference type="InterPro" id="IPR013378">
    <property type="entry name" value="InlB-like_B-rpt"/>
</dbReference>
<organism evidence="4 5">
    <name type="scientific">Anaerotignum neopropionicum</name>
    <dbReference type="NCBI Taxonomy" id="36847"/>
    <lineage>
        <taxon>Bacteria</taxon>
        <taxon>Bacillati</taxon>
        <taxon>Bacillota</taxon>
        <taxon>Clostridia</taxon>
        <taxon>Lachnospirales</taxon>
        <taxon>Anaerotignaceae</taxon>
        <taxon>Anaerotignum</taxon>
    </lineage>
</organism>